<feature type="compositionally biased region" description="Basic and acidic residues" evidence="7">
    <location>
        <begin position="94"/>
        <end position="110"/>
    </location>
</feature>
<keyword evidence="4 6" id="KW-0819">tRNA processing</keyword>
<comment type="subunit">
    <text evidence="6">Heterotetramer.</text>
</comment>
<evidence type="ECO:0000256" key="6">
    <source>
        <dbReference type="PIRNR" id="PIRNR038170"/>
    </source>
</evidence>
<dbReference type="PANTHER" id="PTHR12945">
    <property type="entry name" value="TRANSLATION INITIATION FACTOR EIF3-RELATED"/>
    <property type="match status" value="1"/>
</dbReference>
<dbReference type="GO" id="GO:0160107">
    <property type="term" value="F:tRNA (adenine(58)-N1)-methyltransferase activity"/>
    <property type="evidence" value="ECO:0007669"/>
    <property type="project" value="EnsemblFungi"/>
</dbReference>
<dbReference type="Pfam" id="PF04189">
    <property type="entry name" value="Gcd10p"/>
    <property type="match status" value="1"/>
</dbReference>
<name>A0A1E3QDY5_LIPST</name>
<feature type="region of interest" description="Disordered" evidence="7">
    <location>
        <begin position="415"/>
        <end position="455"/>
    </location>
</feature>
<keyword evidence="5 6" id="KW-0539">Nucleus</keyword>
<comment type="similarity">
    <text evidence="2 6">Belongs to the TRM6/GCD10 family.</text>
</comment>
<dbReference type="PIRSF" id="PIRSF038170">
    <property type="entry name" value="tRNA_m1A_mtfrase"/>
    <property type="match status" value="1"/>
</dbReference>
<dbReference type="OrthoDB" id="10254665at2759"/>
<comment type="function">
    <text evidence="6">Substrate-binding subunit of tRNA (adenine-N1-)-methyltransferase, which catalyzes the formation of N1-methyladenine at position 58 (m1A58) in initiator methionyl-tRNA.</text>
</comment>
<evidence type="ECO:0000256" key="5">
    <source>
        <dbReference type="ARBA" id="ARBA00023242"/>
    </source>
</evidence>
<evidence type="ECO:0000256" key="1">
    <source>
        <dbReference type="ARBA" id="ARBA00004123"/>
    </source>
</evidence>
<dbReference type="EMBL" id="KV454290">
    <property type="protein sequence ID" value="ODQ75915.1"/>
    <property type="molecule type" value="Genomic_DNA"/>
</dbReference>
<keyword evidence="9" id="KW-1185">Reference proteome</keyword>
<evidence type="ECO:0000256" key="7">
    <source>
        <dbReference type="SAM" id="MobiDB-lite"/>
    </source>
</evidence>
<dbReference type="Gene3D" id="3.10.330.20">
    <property type="match status" value="1"/>
</dbReference>
<dbReference type="InterPro" id="IPR017423">
    <property type="entry name" value="TRM6"/>
</dbReference>
<feature type="region of interest" description="Disordered" evidence="7">
    <location>
        <begin position="71"/>
        <end position="110"/>
    </location>
</feature>
<dbReference type="GO" id="GO:0005634">
    <property type="term" value="C:nucleus"/>
    <property type="evidence" value="ECO:0007669"/>
    <property type="project" value="UniProtKB-SubCell"/>
</dbReference>
<dbReference type="Proteomes" id="UP000094385">
    <property type="component" value="Unassembled WGS sequence"/>
</dbReference>
<dbReference type="STRING" id="675824.A0A1E3QDY5"/>
<dbReference type="GO" id="GO:0031515">
    <property type="term" value="C:tRNA (m1A) methyltransferase complex"/>
    <property type="evidence" value="ECO:0007669"/>
    <property type="project" value="UniProtKB-UniRule"/>
</dbReference>
<dbReference type="PANTHER" id="PTHR12945:SF0">
    <property type="entry name" value="TRNA (ADENINE(58)-N(1))-METHYLTRANSFERASE NON-CATALYTIC SUBUNIT TRM6"/>
    <property type="match status" value="1"/>
</dbReference>
<feature type="compositionally biased region" description="Acidic residues" evidence="7">
    <location>
        <begin position="78"/>
        <end position="89"/>
    </location>
</feature>
<dbReference type="GO" id="GO:0030488">
    <property type="term" value="P:tRNA methylation"/>
    <property type="evidence" value="ECO:0007669"/>
    <property type="project" value="EnsemblFungi"/>
</dbReference>
<feature type="compositionally biased region" description="Basic and acidic residues" evidence="7">
    <location>
        <begin position="441"/>
        <end position="455"/>
    </location>
</feature>
<sequence>MNEDKIEPNSYVFIRLPSATLRITKLAPRSTIHLGKFGSFYADDIIGKSYGYTYEIKDDKHVDTIYSSEGLFPSSTVDADEEEDGEETENTPVPEEKEVGTNENTRDDPAVQKLSMTDIEALKKTASGEKIIETVIKSHAAFHKKSVYSQEKYKRRKQQKFLRRFTPCSVGSCEIIEYFQYKDHHRILELTSESLGLILSLANIRPGGKYIVIDETGGLVAGAMMERMGGEGMIMFAHENEHPNMDVMKFMNFPEALVAQMIKTINLFELFYPEEEEDVKVLSEDTLSKMKSSRRGQYYRRLARHVELQSIFQHISDGLFDGLILATTLETKPLLDRLIPALQGSRQIVVYNTAKEPLVATSHDLIADLRVLAPTILESRVRKYQVFPGRTHPEMTSKSGGGYILWGTRVLPSKVQAGGKKRRKPNAPKPTSNGDAANRAKVAETWREEPTDAVL</sequence>
<dbReference type="AlphaFoldDB" id="A0A1E3QDY5"/>
<gene>
    <name evidence="8" type="ORF">LIPSTDRAFT_222005</name>
</gene>
<organism evidence="8 9">
    <name type="scientific">Lipomyces starkeyi NRRL Y-11557</name>
    <dbReference type="NCBI Taxonomy" id="675824"/>
    <lineage>
        <taxon>Eukaryota</taxon>
        <taxon>Fungi</taxon>
        <taxon>Dikarya</taxon>
        <taxon>Ascomycota</taxon>
        <taxon>Saccharomycotina</taxon>
        <taxon>Lipomycetes</taxon>
        <taxon>Lipomycetales</taxon>
        <taxon>Lipomycetaceae</taxon>
        <taxon>Lipomyces</taxon>
    </lineage>
</organism>
<evidence type="ECO:0000256" key="3">
    <source>
        <dbReference type="ARBA" id="ARBA00021704"/>
    </source>
</evidence>
<evidence type="ECO:0000313" key="8">
    <source>
        <dbReference type="EMBL" id="ODQ75915.1"/>
    </source>
</evidence>
<evidence type="ECO:0000313" key="9">
    <source>
        <dbReference type="Proteomes" id="UP000094385"/>
    </source>
</evidence>
<comment type="subcellular location">
    <subcellularLocation>
        <location evidence="1 6">Nucleus</location>
    </subcellularLocation>
</comment>
<accession>A0A1E3QDY5</accession>
<protein>
    <recommendedName>
        <fullName evidence="3 6">tRNA (adenine(58)-N(1))-methyltransferase non-catalytic subunit TRM6</fullName>
    </recommendedName>
</protein>
<evidence type="ECO:0000256" key="2">
    <source>
        <dbReference type="ARBA" id="ARBA00008320"/>
    </source>
</evidence>
<proteinExistence type="inferred from homology"/>
<reference evidence="8 9" key="1">
    <citation type="journal article" date="2016" name="Proc. Natl. Acad. Sci. U.S.A.">
        <title>Comparative genomics of biotechnologically important yeasts.</title>
        <authorList>
            <person name="Riley R."/>
            <person name="Haridas S."/>
            <person name="Wolfe K.H."/>
            <person name="Lopes M.R."/>
            <person name="Hittinger C.T."/>
            <person name="Goeker M."/>
            <person name="Salamov A.A."/>
            <person name="Wisecaver J.H."/>
            <person name="Long T.M."/>
            <person name="Calvey C.H."/>
            <person name="Aerts A.L."/>
            <person name="Barry K.W."/>
            <person name="Choi C."/>
            <person name="Clum A."/>
            <person name="Coughlan A.Y."/>
            <person name="Deshpande S."/>
            <person name="Douglass A.P."/>
            <person name="Hanson S.J."/>
            <person name="Klenk H.-P."/>
            <person name="LaButti K.M."/>
            <person name="Lapidus A."/>
            <person name="Lindquist E.A."/>
            <person name="Lipzen A.M."/>
            <person name="Meier-Kolthoff J.P."/>
            <person name="Ohm R.A."/>
            <person name="Otillar R.P."/>
            <person name="Pangilinan J.L."/>
            <person name="Peng Y."/>
            <person name="Rokas A."/>
            <person name="Rosa C.A."/>
            <person name="Scheuner C."/>
            <person name="Sibirny A.A."/>
            <person name="Slot J.C."/>
            <person name="Stielow J.B."/>
            <person name="Sun H."/>
            <person name="Kurtzman C.P."/>
            <person name="Blackwell M."/>
            <person name="Grigoriev I.V."/>
            <person name="Jeffries T.W."/>
        </authorList>
    </citation>
    <scope>NUCLEOTIDE SEQUENCE [LARGE SCALE GENOMIC DNA]</scope>
    <source>
        <strain evidence="8 9">NRRL Y-11557</strain>
    </source>
</reference>
<evidence type="ECO:0000256" key="4">
    <source>
        <dbReference type="ARBA" id="ARBA00022694"/>
    </source>
</evidence>